<evidence type="ECO:0000256" key="1">
    <source>
        <dbReference type="SAM" id="Phobius"/>
    </source>
</evidence>
<dbReference type="GO" id="GO:0005886">
    <property type="term" value="C:plasma membrane"/>
    <property type="evidence" value="ECO:0007669"/>
    <property type="project" value="TreeGrafter"/>
</dbReference>
<dbReference type="PROSITE" id="PS50878">
    <property type="entry name" value="RT_POL"/>
    <property type="match status" value="1"/>
</dbReference>
<dbReference type="Pfam" id="PF00078">
    <property type="entry name" value="RVT_1"/>
    <property type="match status" value="1"/>
</dbReference>
<keyword evidence="4" id="KW-1185">Reference proteome</keyword>
<keyword evidence="1" id="KW-1133">Transmembrane helix</keyword>
<proteinExistence type="predicted"/>
<feature type="transmembrane region" description="Helical" evidence="1">
    <location>
        <begin position="161"/>
        <end position="183"/>
    </location>
</feature>
<keyword evidence="1" id="KW-0472">Membrane</keyword>
<feature type="domain" description="Reverse transcriptase" evidence="2">
    <location>
        <begin position="1"/>
        <end position="86"/>
    </location>
</feature>
<dbReference type="GO" id="GO:0006897">
    <property type="term" value="P:endocytosis"/>
    <property type="evidence" value="ECO:0007669"/>
    <property type="project" value="TreeGrafter"/>
</dbReference>
<dbReference type="InterPro" id="IPR000477">
    <property type="entry name" value="RT_dom"/>
</dbReference>
<dbReference type="Gene3D" id="1.20.1640.10">
    <property type="entry name" value="Multidrug efflux transporter AcrB transmembrane domain"/>
    <property type="match status" value="1"/>
</dbReference>
<dbReference type="GO" id="GO:0018996">
    <property type="term" value="P:molting cycle, collagen and cuticulin-based cuticle"/>
    <property type="evidence" value="ECO:0007669"/>
    <property type="project" value="TreeGrafter"/>
</dbReference>
<sequence>MESTGGYGVDGEGLQMLLFADDIVLVAGDPEKLQKLQNELSNKAKKIGLSIHDGKTKSMKNAFCPQLTMKLDEIREFLLDYAQYNITLFDYDSSIFDLITTVKKEMAKTVLITLCCMACVCFAFTPNILVTSIATLSILSISCTLLGMLGWWNLDIDPITMISVLMAVGFSVDFSAHTCYHFHKYALTRHAIPPRSDEKVAKLAHIFNAIGNPLIEVSILFRFLYFSFEIAGLTRLI</sequence>
<evidence type="ECO:0000313" key="3">
    <source>
        <dbReference type="EMBL" id="VDM27788.1"/>
    </source>
</evidence>
<feature type="transmembrane region" description="Helical" evidence="1">
    <location>
        <begin position="203"/>
        <end position="225"/>
    </location>
</feature>
<dbReference type="InterPro" id="IPR051697">
    <property type="entry name" value="Patched_domain-protein"/>
</dbReference>
<keyword evidence="1" id="KW-0812">Transmembrane</keyword>
<reference evidence="5" key="1">
    <citation type="submission" date="2016-06" db="UniProtKB">
        <authorList>
            <consortium name="WormBaseParasite"/>
        </authorList>
    </citation>
    <scope>IDENTIFICATION</scope>
</reference>
<dbReference type="EMBL" id="UYWY01002175">
    <property type="protein sequence ID" value="VDM27788.1"/>
    <property type="molecule type" value="Genomic_DNA"/>
</dbReference>
<accession>A0A183U1A6</accession>
<protein>
    <submittedName>
        <fullName evidence="5">Reverse transcriptase domain-containing protein</fullName>
    </submittedName>
</protein>
<dbReference type="PANTHER" id="PTHR10796">
    <property type="entry name" value="PATCHED-RELATED"/>
    <property type="match status" value="1"/>
</dbReference>
<dbReference type="SUPFAM" id="SSF82866">
    <property type="entry name" value="Multidrug efflux transporter AcrB transmembrane domain"/>
    <property type="match status" value="1"/>
</dbReference>
<name>A0A183U1A6_TOXCA</name>
<dbReference type="WBParaSite" id="TCNE_0000227601-mRNA-1">
    <property type="protein sequence ID" value="TCNE_0000227601-mRNA-1"/>
    <property type="gene ID" value="TCNE_0000227601"/>
</dbReference>
<dbReference type="Proteomes" id="UP000050794">
    <property type="component" value="Unassembled WGS sequence"/>
</dbReference>
<evidence type="ECO:0000313" key="4">
    <source>
        <dbReference type="Proteomes" id="UP000050794"/>
    </source>
</evidence>
<evidence type="ECO:0000259" key="2">
    <source>
        <dbReference type="PROSITE" id="PS50878"/>
    </source>
</evidence>
<dbReference type="GO" id="GO:0030659">
    <property type="term" value="C:cytoplasmic vesicle membrane"/>
    <property type="evidence" value="ECO:0007669"/>
    <property type="project" value="TreeGrafter"/>
</dbReference>
<gene>
    <name evidence="3" type="ORF">TCNE_LOCUS2276</name>
</gene>
<reference evidence="3 4" key="2">
    <citation type="submission" date="2018-11" db="EMBL/GenBank/DDBJ databases">
        <authorList>
            <consortium name="Pathogen Informatics"/>
        </authorList>
    </citation>
    <scope>NUCLEOTIDE SEQUENCE [LARGE SCALE GENOMIC DNA]</scope>
</reference>
<dbReference type="PANTHER" id="PTHR10796:SF94">
    <property type="entry name" value="SSD DOMAIN-CONTAINING PROTEIN"/>
    <property type="match status" value="1"/>
</dbReference>
<organism evidence="4 5">
    <name type="scientific">Toxocara canis</name>
    <name type="common">Canine roundworm</name>
    <dbReference type="NCBI Taxonomy" id="6265"/>
    <lineage>
        <taxon>Eukaryota</taxon>
        <taxon>Metazoa</taxon>
        <taxon>Ecdysozoa</taxon>
        <taxon>Nematoda</taxon>
        <taxon>Chromadorea</taxon>
        <taxon>Rhabditida</taxon>
        <taxon>Spirurina</taxon>
        <taxon>Ascaridomorpha</taxon>
        <taxon>Ascaridoidea</taxon>
        <taxon>Toxocaridae</taxon>
        <taxon>Toxocara</taxon>
    </lineage>
</organism>
<dbReference type="AlphaFoldDB" id="A0A183U1A6"/>
<evidence type="ECO:0000313" key="5">
    <source>
        <dbReference type="WBParaSite" id="TCNE_0000227601-mRNA-1"/>
    </source>
</evidence>
<feature type="transmembrane region" description="Helical" evidence="1">
    <location>
        <begin position="110"/>
        <end position="130"/>
    </location>
</feature>